<name>A0A239KAL2_9PSED</name>
<protein>
    <submittedName>
        <fullName evidence="6">Two component transcriptional regulator, LuxR family</fullName>
    </submittedName>
</protein>
<sequence>MTTRILLIDDHALVRSGIGMVVSAGLTDVEIIEADSLASALICTEASIDLVLLDIQLEALNGLEGIALLKQKWPGSKIVVISAIQGTLVIQEVIARGAQGFVHKSEQPARILQVINQVLTTGPKSQQMMVQENTVSASRKPTLTPRQYQVLDLLCHGLSNKMIGRKLNLSEHTVRGHVQATLQVLQVSSRSEAAFTARHLGLIV</sequence>
<dbReference type="AlphaFoldDB" id="A0A239KAL2"/>
<dbReference type="GO" id="GO:0000160">
    <property type="term" value="P:phosphorelay signal transduction system"/>
    <property type="evidence" value="ECO:0007669"/>
    <property type="project" value="InterPro"/>
</dbReference>
<dbReference type="EMBL" id="FZOL01000026">
    <property type="protein sequence ID" value="SNT15486.1"/>
    <property type="molecule type" value="Genomic_DNA"/>
</dbReference>
<dbReference type="InterPro" id="IPR001789">
    <property type="entry name" value="Sig_transdc_resp-reg_receiver"/>
</dbReference>
<evidence type="ECO:0000313" key="7">
    <source>
        <dbReference type="Proteomes" id="UP000198407"/>
    </source>
</evidence>
<dbReference type="STRING" id="1215104.GCA_000730585_01263"/>
<dbReference type="Gene3D" id="3.40.50.2300">
    <property type="match status" value="1"/>
</dbReference>
<dbReference type="GO" id="GO:0006355">
    <property type="term" value="P:regulation of DNA-templated transcription"/>
    <property type="evidence" value="ECO:0007669"/>
    <property type="project" value="InterPro"/>
</dbReference>
<dbReference type="InterPro" id="IPR011006">
    <property type="entry name" value="CheY-like_superfamily"/>
</dbReference>
<dbReference type="InterPro" id="IPR016032">
    <property type="entry name" value="Sig_transdc_resp-reg_C-effctor"/>
</dbReference>
<dbReference type="SMART" id="SM00448">
    <property type="entry name" value="REC"/>
    <property type="match status" value="1"/>
</dbReference>
<dbReference type="InterPro" id="IPR051015">
    <property type="entry name" value="EvgA-like"/>
</dbReference>
<dbReference type="SUPFAM" id="SSF52172">
    <property type="entry name" value="CheY-like"/>
    <property type="match status" value="1"/>
</dbReference>
<dbReference type="Pfam" id="PF00072">
    <property type="entry name" value="Response_reg"/>
    <property type="match status" value="1"/>
</dbReference>
<dbReference type="PROSITE" id="PS50110">
    <property type="entry name" value="RESPONSE_REGULATORY"/>
    <property type="match status" value="1"/>
</dbReference>
<evidence type="ECO:0000259" key="5">
    <source>
        <dbReference type="PROSITE" id="PS50110"/>
    </source>
</evidence>
<dbReference type="Pfam" id="PF00196">
    <property type="entry name" value="GerE"/>
    <property type="match status" value="1"/>
</dbReference>
<evidence type="ECO:0000259" key="4">
    <source>
        <dbReference type="PROSITE" id="PS50043"/>
    </source>
</evidence>
<accession>A0A239KAL2</accession>
<organism evidence="6 7">
    <name type="scientific">Pseudomonas japonica</name>
    <dbReference type="NCBI Taxonomy" id="256466"/>
    <lineage>
        <taxon>Bacteria</taxon>
        <taxon>Pseudomonadati</taxon>
        <taxon>Pseudomonadota</taxon>
        <taxon>Gammaproteobacteria</taxon>
        <taxon>Pseudomonadales</taxon>
        <taxon>Pseudomonadaceae</taxon>
        <taxon>Pseudomonas</taxon>
    </lineage>
</organism>
<dbReference type="GO" id="GO:0003677">
    <property type="term" value="F:DNA binding"/>
    <property type="evidence" value="ECO:0007669"/>
    <property type="project" value="UniProtKB-KW"/>
</dbReference>
<evidence type="ECO:0000313" key="6">
    <source>
        <dbReference type="EMBL" id="SNT15486.1"/>
    </source>
</evidence>
<dbReference type="PANTHER" id="PTHR45566:SF2">
    <property type="entry name" value="NARL SUBFAMILY"/>
    <property type="match status" value="1"/>
</dbReference>
<evidence type="ECO:0000256" key="3">
    <source>
        <dbReference type="PROSITE-ProRule" id="PRU00169"/>
    </source>
</evidence>
<reference evidence="7" key="1">
    <citation type="submission" date="2017-06" db="EMBL/GenBank/DDBJ databases">
        <authorList>
            <person name="Varghese N."/>
            <person name="Submissions S."/>
        </authorList>
    </citation>
    <scope>NUCLEOTIDE SEQUENCE [LARGE SCALE GENOMIC DNA]</scope>
    <source>
        <strain evidence="7">DSM 22348</strain>
    </source>
</reference>
<keyword evidence="2" id="KW-0238">DNA-binding</keyword>
<dbReference type="InterPro" id="IPR036388">
    <property type="entry name" value="WH-like_DNA-bd_sf"/>
</dbReference>
<keyword evidence="7" id="KW-1185">Reference proteome</keyword>
<feature type="modified residue" description="4-aspartylphosphate" evidence="3">
    <location>
        <position position="54"/>
    </location>
</feature>
<dbReference type="SMART" id="SM00421">
    <property type="entry name" value="HTH_LUXR"/>
    <property type="match status" value="1"/>
</dbReference>
<dbReference type="PRINTS" id="PR00038">
    <property type="entry name" value="HTHLUXR"/>
</dbReference>
<proteinExistence type="predicted"/>
<dbReference type="InterPro" id="IPR000792">
    <property type="entry name" value="Tscrpt_reg_LuxR_C"/>
</dbReference>
<dbReference type="Proteomes" id="UP000198407">
    <property type="component" value="Unassembled WGS sequence"/>
</dbReference>
<evidence type="ECO:0000256" key="1">
    <source>
        <dbReference type="ARBA" id="ARBA00022553"/>
    </source>
</evidence>
<feature type="domain" description="Response regulatory" evidence="5">
    <location>
        <begin position="4"/>
        <end position="119"/>
    </location>
</feature>
<dbReference type="PANTHER" id="PTHR45566">
    <property type="entry name" value="HTH-TYPE TRANSCRIPTIONAL REGULATOR YHJB-RELATED"/>
    <property type="match status" value="1"/>
</dbReference>
<evidence type="ECO:0000256" key="2">
    <source>
        <dbReference type="ARBA" id="ARBA00023125"/>
    </source>
</evidence>
<dbReference type="PROSITE" id="PS50043">
    <property type="entry name" value="HTH_LUXR_2"/>
    <property type="match status" value="1"/>
</dbReference>
<dbReference type="InterPro" id="IPR058245">
    <property type="entry name" value="NreC/VraR/RcsB-like_REC"/>
</dbReference>
<dbReference type="Gene3D" id="1.10.10.10">
    <property type="entry name" value="Winged helix-like DNA-binding domain superfamily/Winged helix DNA-binding domain"/>
    <property type="match status" value="1"/>
</dbReference>
<dbReference type="CDD" id="cd17535">
    <property type="entry name" value="REC_NarL-like"/>
    <property type="match status" value="1"/>
</dbReference>
<dbReference type="SUPFAM" id="SSF46894">
    <property type="entry name" value="C-terminal effector domain of the bipartite response regulators"/>
    <property type="match status" value="1"/>
</dbReference>
<dbReference type="CDD" id="cd06170">
    <property type="entry name" value="LuxR_C_like"/>
    <property type="match status" value="1"/>
</dbReference>
<feature type="domain" description="HTH luxR-type" evidence="4">
    <location>
        <begin position="136"/>
        <end position="201"/>
    </location>
</feature>
<dbReference type="OrthoDB" id="9796655at2"/>
<keyword evidence="1 3" id="KW-0597">Phosphoprotein</keyword>
<gene>
    <name evidence="6" type="ORF">SAMN05444352_12613</name>
</gene>